<keyword evidence="1" id="KW-1133">Transmembrane helix</keyword>
<dbReference type="Pfam" id="PF04087">
    <property type="entry name" value="DUF389"/>
    <property type="match status" value="1"/>
</dbReference>
<protein>
    <submittedName>
        <fullName evidence="2">TIGR00341 family protein</fullName>
    </submittedName>
</protein>
<dbReference type="PANTHER" id="PTHR20992:SF9">
    <property type="entry name" value="AT15442P-RELATED"/>
    <property type="match status" value="1"/>
</dbReference>
<dbReference type="PANTHER" id="PTHR20992">
    <property type="entry name" value="AT15442P-RELATED"/>
    <property type="match status" value="1"/>
</dbReference>
<dbReference type="EMBL" id="PFEQ01000013">
    <property type="protein sequence ID" value="PJE74037.1"/>
    <property type="molecule type" value="Genomic_DNA"/>
</dbReference>
<comment type="caution">
    <text evidence="2">The sequence shown here is derived from an EMBL/GenBank/DDBJ whole genome shotgun (WGS) entry which is preliminary data.</text>
</comment>
<accession>A0A2M8LBP0</accession>
<feature type="transmembrane region" description="Helical" evidence="1">
    <location>
        <begin position="181"/>
        <end position="205"/>
    </location>
</feature>
<dbReference type="Proteomes" id="UP000228700">
    <property type="component" value="Unassembled WGS sequence"/>
</dbReference>
<dbReference type="InterPro" id="IPR005240">
    <property type="entry name" value="DUF389"/>
</dbReference>
<dbReference type="NCBIfam" id="TIGR00341">
    <property type="entry name" value="TIGR00341 family protein"/>
    <property type="match status" value="1"/>
</dbReference>
<organism evidence="2 3">
    <name type="scientific">Candidatus Taylorbacteria bacterium CG10_big_fil_rev_8_21_14_0_10_41_48</name>
    <dbReference type="NCBI Taxonomy" id="1975024"/>
    <lineage>
        <taxon>Bacteria</taxon>
        <taxon>Candidatus Tayloriibacteriota</taxon>
    </lineage>
</organism>
<feature type="transmembrane region" description="Helical" evidence="1">
    <location>
        <begin position="127"/>
        <end position="143"/>
    </location>
</feature>
<gene>
    <name evidence="2" type="ORF">COV01_02975</name>
</gene>
<evidence type="ECO:0000313" key="2">
    <source>
        <dbReference type="EMBL" id="PJE74037.1"/>
    </source>
</evidence>
<name>A0A2M8LBP0_9BACT</name>
<proteinExistence type="predicted"/>
<keyword evidence="1" id="KW-0472">Membrane</keyword>
<evidence type="ECO:0000313" key="3">
    <source>
        <dbReference type="Proteomes" id="UP000228700"/>
    </source>
</evidence>
<evidence type="ECO:0000256" key="1">
    <source>
        <dbReference type="SAM" id="Phobius"/>
    </source>
</evidence>
<feature type="transmembrane region" description="Helical" evidence="1">
    <location>
        <begin position="54"/>
        <end position="77"/>
    </location>
</feature>
<feature type="transmembrane region" description="Helical" evidence="1">
    <location>
        <begin position="31"/>
        <end position="48"/>
    </location>
</feature>
<feature type="transmembrane region" description="Helical" evidence="1">
    <location>
        <begin position="89"/>
        <end position="107"/>
    </location>
</feature>
<reference evidence="3" key="1">
    <citation type="submission" date="2017-09" db="EMBL/GenBank/DDBJ databases">
        <title>Depth-based differentiation of microbial function through sediment-hosted aquifers and enrichment of novel symbionts in the deep terrestrial subsurface.</title>
        <authorList>
            <person name="Probst A.J."/>
            <person name="Ladd B."/>
            <person name="Jarett J.K."/>
            <person name="Geller-Mcgrath D.E."/>
            <person name="Sieber C.M.K."/>
            <person name="Emerson J.B."/>
            <person name="Anantharaman K."/>
            <person name="Thomas B.C."/>
            <person name="Malmstrom R."/>
            <person name="Stieglmeier M."/>
            <person name="Klingl A."/>
            <person name="Woyke T."/>
            <person name="Ryan C.M."/>
            <person name="Banfield J.F."/>
        </authorList>
    </citation>
    <scope>NUCLEOTIDE SEQUENCE [LARGE SCALE GENOMIC DNA]</scope>
</reference>
<sequence length="235" mass="25003">MFQGLFHNISETEKNSAIEGIIQHATPRKDFFLMLILSVSMATFGILLNSTVILIGSMLIAPLLYPILSLALGIIVADNKLIGRSVYTVIKSVFFSLTAGLVIGFLFSAHDGSVVTLAVAGMPFSPMYVVVAAISGFAAAFAVTKPHLNETLPGVAISVALVPPLAAAGIALSLFDWALFSASFLLFVVNIIGIVFSSMVVFALLRFSVKKTVTKEAVKEEEKVIKKEEAVPPTA</sequence>
<keyword evidence="1" id="KW-0812">Transmembrane</keyword>
<feature type="transmembrane region" description="Helical" evidence="1">
    <location>
        <begin position="155"/>
        <end position="175"/>
    </location>
</feature>
<dbReference type="AlphaFoldDB" id="A0A2M8LBP0"/>